<evidence type="ECO:0000256" key="2">
    <source>
        <dbReference type="SAM" id="MobiDB-lite"/>
    </source>
</evidence>
<keyword evidence="1" id="KW-0862">Zinc</keyword>
<accession>A0ABS8PHX0</accession>
<comment type="caution">
    <text evidence="4">The sequence shown here is derived from an EMBL/GenBank/DDBJ whole genome shotgun (WGS) entry which is preliminary data.</text>
</comment>
<dbReference type="PANTHER" id="PTHR38133:SF1">
    <property type="entry name" value="SLR1429 PROTEIN"/>
    <property type="match status" value="1"/>
</dbReference>
<evidence type="ECO:0000259" key="3">
    <source>
        <dbReference type="PROSITE" id="PS50966"/>
    </source>
</evidence>
<dbReference type="EMBL" id="JAJNDB010000009">
    <property type="protein sequence ID" value="MCD2197843.1"/>
    <property type="molecule type" value="Genomic_DNA"/>
</dbReference>
<dbReference type="PANTHER" id="PTHR38133">
    <property type="entry name" value="SLR1429 PROTEIN"/>
    <property type="match status" value="1"/>
</dbReference>
<dbReference type="RefSeq" id="WP_230740197.1">
    <property type="nucleotide sequence ID" value="NZ_JAJNDB010000009.1"/>
</dbReference>
<keyword evidence="5" id="KW-1185">Reference proteome</keyword>
<keyword evidence="1" id="KW-0863">Zinc-finger</keyword>
<evidence type="ECO:0000256" key="1">
    <source>
        <dbReference type="PROSITE-ProRule" id="PRU00325"/>
    </source>
</evidence>
<dbReference type="InterPro" id="IPR007527">
    <property type="entry name" value="Znf_SWIM"/>
</dbReference>
<sequence>MPPEPPPRKKPFREKFPDPRDQAPDNGGAPDGGASGDGAPDDRGPRDFSEYGRRIRVEGGVAAKSRRGAIGESWWSGRFLAVLEKLGVGGRLTRGKTYARAGQVIDLEIEPGEIAATVQGSRNEPYRARIGLTPFADEAWEAVEDAFARDSWYAASLLGGTVPDDLEDVFASVGLSLFPTGAREMPMDCSCPDWSVPCKHLAAVAYLVAERFDDDPFLILRWRGRDRTTLLAGIRSRRDDAEPAVAPLAAVVDRFFSAGGPLPEVVRSVPDPGRSEALLDEMPPLGVLVAGEPDGDDIDAREALRPFYRRFGAPNG</sequence>
<gene>
    <name evidence="4" type="ORF">LQ327_31175</name>
</gene>
<organism evidence="4 5">
    <name type="scientific">Actinomycetospora endophytica</name>
    <dbReference type="NCBI Taxonomy" id="2291215"/>
    <lineage>
        <taxon>Bacteria</taxon>
        <taxon>Bacillati</taxon>
        <taxon>Actinomycetota</taxon>
        <taxon>Actinomycetes</taxon>
        <taxon>Pseudonocardiales</taxon>
        <taxon>Pseudonocardiaceae</taxon>
        <taxon>Actinomycetospora</taxon>
    </lineage>
</organism>
<feature type="compositionally biased region" description="Basic and acidic residues" evidence="2">
    <location>
        <begin position="40"/>
        <end position="52"/>
    </location>
</feature>
<dbReference type="Pfam" id="PF04434">
    <property type="entry name" value="SWIM"/>
    <property type="match status" value="1"/>
</dbReference>
<keyword evidence="1" id="KW-0479">Metal-binding</keyword>
<feature type="compositionally biased region" description="Basic and acidic residues" evidence="2">
    <location>
        <begin position="13"/>
        <end position="23"/>
    </location>
</feature>
<feature type="domain" description="SWIM-type" evidence="3">
    <location>
        <begin position="178"/>
        <end position="209"/>
    </location>
</feature>
<proteinExistence type="predicted"/>
<dbReference type="Proteomes" id="UP001199469">
    <property type="component" value="Unassembled WGS sequence"/>
</dbReference>
<name>A0ABS8PHX0_9PSEU</name>
<evidence type="ECO:0000313" key="4">
    <source>
        <dbReference type="EMBL" id="MCD2197843.1"/>
    </source>
</evidence>
<reference evidence="4 5" key="1">
    <citation type="submission" date="2021-11" db="EMBL/GenBank/DDBJ databases">
        <title>Draft genome sequence of Actinomycetospora sp. SF1 isolated from the rhizosphere soil.</title>
        <authorList>
            <person name="Duangmal K."/>
            <person name="Chantavorakit T."/>
        </authorList>
    </citation>
    <scope>NUCLEOTIDE SEQUENCE [LARGE SCALE GENOMIC DNA]</scope>
    <source>
        <strain evidence="4 5">TBRC 5722</strain>
    </source>
</reference>
<evidence type="ECO:0000313" key="5">
    <source>
        <dbReference type="Proteomes" id="UP001199469"/>
    </source>
</evidence>
<feature type="region of interest" description="Disordered" evidence="2">
    <location>
        <begin position="1"/>
        <end position="52"/>
    </location>
</feature>
<dbReference type="PROSITE" id="PS50966">
    <property type="entry name" value="ZF_SWIM"/>
    <property type="match status" value="1"/>
</dbReference>
<protein>
    <submittedName>
        <fullName evidence="4">SWIM zinc finger family protein</fullName>
    </submittedName>
</protein>